<dbReference type="RefSeq" id="WP_330797648.1">
    <property type="nucleotide sequence ID" value="NZ_JAZEWV010000019.1"/>
</dbReference>
<dbReference type="Gene3D" id="1.10.10.2220">
    <property type="match status" value="1"/>
</dbReference>
<dbReference type="EMBL" id="JAZEWV010000019">
    <property type="protein sequence ID" value="MEE4544618.1"/>
    <property type="molecule type" value="Genomic_DNA"/>
</dbReference>
<accession>A0ABU7PFX7</accession>
<dbReference type="InterPro" id="IPR027417">
    <property type="entry name" value="P-loop_NTPase"/>
</dbReference>
<dbReference type="Proteomes" id="UP001344658">
    <property type="component" value="Unassembled WGS sequence"/>
</dbReference>
<feature type="region of interest" description="Disordered" evidence="1">
    <location>
        <begin position="233"/>
        <end position="261"/>
    </location>
</feature>
<comment type="caution">
    <text evidence="4">The sequence shown here is derived from an EMBL/GenBank/DDBJ whole genome shotgun (WGS) entry which is preliminary data.</text>
</comment>
<dbReference type="Gene3D" id="3.40.50.300">
    <property type="entry name" value="P-loop containing nucleotide triphosphate hydrolases"/>
    <property type="match status" value="2"/>
</dbReference>
<dbReference type="Gene3D" id="2.30.30.940">
    <property type="match status" value="1"/>
</dbReference>
<evidence type="ECO:0000259" key="3">
    <source>
        <dbReference type="Pfam" id="PF14490"/>
    </source>
</evidence>
<proteinExistence type="predicted"/>
<keyword evidence="5" id="KW-1185">Reference proteome</keyword>
<feature type="compositionally biased region" description="Low complexity" evidence="1">
    <location>
        <begin position="28"/>
        <end position="75"/>
    </location>
</feature>
<dbReference type="Pfam" id="PF13538">
    <property type="entry name" value="UvrD_C_2"/>
    <property type="match status" value="1"/>
</dbReference>
<organism evidence="4 5">
    <name type="scientific">Actinacidiphila polyblastidii</name>
    <dbReference type="NCBI Taxonomy" id="3110430"/>
    <lineage>
        <taxon>Bacteria</taxon>
        <taxon>Bacillati</taxon>
        <taxon>Actinomycetota</taxon>
        <taxon>Actinomycetes</taxon>
        <taxon>Kitasatosporales</taxon>
        <taxon>Streptomycetaceae</taxon>
        <taxon>Actinacidiphila</taxon>
    </lineage>
</organism>
<feature type="region of interest" description="Disordered" evidence="1">
    <location>
        <begin position="1"/>
        <end position="95"/>
    </location>
</feature>
<evidence type="ECO:0000256" key="1">
    <source>
        <dbReference type="SAM" id="MobiDB-lite"/>
    </source>
</evidence>
<protein>
    <submittedName>
        <fullName evidence="4">Helix-hairpin-helix domain-containing protein</fullName>
    </submittedName>
</protein>
<dbReference type="SUPFAM" id="SSF52540">
    <property type="entry name" value="P-loop containing nucleoside triphosphate hydrolases"/>
    <property type="match status" value="1"/>
</dbReference>
<reference evidence="4 5" key="1">
    <citation type="submission" date="2023-12" db="EMBL/GenBank/DDBJ databases">
        <title>Streptomyces sp. V4-01.</title>
        <authorList>
            <person name="Somphong A."/>
            <person name="Phongsopitanun W."/>
        </authorList>
    </citation>
    <scope>NUCLEOTIDE SEQUENCE [LARGE SCALE GENOMIC DNA]</scope>
    <source>
        <strain evidence="4 5">V4-01</strain>
    </source>
</reference>
<evidence type="ECO:0000313" key="4">
    <source>
        <dbReference type="EMBL" id="MEE4544618.1"/>
    </source>
</evidence>
<feature type="compositionally biased region" description="Low complexity" evidence="1">
    <location>
        <begin position="1"/>
        <end position="19"/>
    </location>
</feature>
<name>A0ABU7PFX7_9ACTN</name>
<feature type="domain" description="UvrD-like helicase C-terminal" evidence="2">
    <location>
        <begin position="606"/>
        <end position="654"/>
    </location>
</feature>
<feature type="domain" description="ATP-dependent RecD2 DNA helicase-like helix-hairpin-helix" evidence="3">
    <location>
        <begin position="110"/>
        <end position="197"/>
    </location>
</feature>
<dbReference type="InterPro" id="IPR027785">
    <property type="entry name" value="UvrD-like_helicase_C"/>
</dbReference>
<gene>
    <name evidence="4" type="ORF">V2S66_21890</name>
</gene>
<evidence type="ECO:0000313" key="5">
    <source>
        <dbReference type="Proteomes" id="UP001344658"/>
    </source>
</evidence>
<evidence type="ECO:0000259" key="2">
    <source>
        <dbReference type="Pfam" id="PF13538"/>
    </source>
</evidence>
<dbReference type="Pfam" id="PF14490">
    <property type="entry name" value="HHH_RecD2"/>
    <property type="match status" value="1"/>
</dbReference>
<feature type="compositionally biased region" description="Acidic residues" evidence="1">
    <location>
        <begin position="250"/>
        <end position="259"/>
    </location>
</feature>
<sequence>MAAEAEALQAAEAAGAAAAVPGTDARAEAGAAPESESAAAADRPAGESPQAAPDPGAEADGAGAVEGPPEAASAPAAPPAPGGRPARAAGSGGRRGGAVARRAALDARAVDAAREVLVAGGAPADLAEEAVRTLGEGAADALRDDPWAVLGLEGVRVEHADAFARAALGPGCRPDDERRARALVAHMMELAAERGHTALAAEALKAALAQQAVPDPAAAVAAAVEDGGVLVFRDDRDGSPLPSPSAADGGEGDEDEDGPEVPLLLGLDRYALAEESLADGLVRLLRSFEPDDGAAAWEKAAADAPSPSAAELVRAVAGSGLVLHTGGEAARAEPAALVAAARATGLRAYAAAYTEDGRRRLARALDGAAGEDAAVTVEDLLEGVRGPGRSPDGSLALDLLAVLDAPQLSVVEATDLVEALPDGARLVLSGDPYALWSAGPGRVFADLLAARACPRVTSRTPDSGPIGELVSCVGEGELATVDAPDKEVVVVPVRDPREAVHRAVQLVADSVPRAIGVPAEHTQVIVPAHGGPVGTRALNSALKERLNPGPGRFAGFDPGDRVVHVPRPGRTLPGTVVGADERGLRLDCGDEPVLVPREEVAGTVRHGWAVTGHQAAGMRWPAVVVVVPGDAGALLSRSWVYTAFGRGERHLSVVQGGDQALAQAVAGPAAKERTTRLVSVLRELTADG</sequence>
<dbReference type="InterPro" id="IPR029493">
    <property type="entry name" value="RecD2-like_HHH"/>
</dbReference>